<dbReference type="Proteomes" id="UP001601948">
    <property type="component" value="Unassembled WGS sequence"/>
</dbReference>
<protein>
    <submittedName>
        <fullName evidence="4">DUF262 domain-containing protein</fullName>
    </submittedName>
</protein>
<reference evidence="4 5" key="1">
    <citation type="submission" date="2024-10" db="EMBL/GenBank/DDBJ databases">
        <title>The Natural Products Discovery Center: Release of the First 8490 Sequenced Strains for Exploring Actinobacteria Biosynthetic Diversity.</title>
        <authorList>
            <person name="Kalkreuter E."/>
            <person name="Kautsar S.A."/>
            <person name="Yang D."/>
            <person name="Bader C.D."/>
            <person name="Teijaro C.N."/>
            <person name="Fluegel L."/>
            <person name="Davis C.M."/>
            <person name="Simpson J.R."/>
            <person name="Lauterbach L."/>
            <person name="Steele A.D."/>
            <person name="Gui C."/>
            <person name="Meng S."/>
            <person name="Li G."/>
            <person name="Viehrig K."/>
            <person name="Ye F."/>
            <person name="Su P."/>
            <person name="Kiefer A.F."/>
            <person name="Nichols A."/>
            <person name="Cepeda A.J."/>
            <person name="Yan W."/>
            <person name="Fan B."/>
            <person name="Jiang Y."/>
            <person name="Adhikari A."/>
            <person name="Zheng C.-J."/>
            <person name="Schuster L."/>
            <person name="Cowan T.M."/>
            <person name="Smanski M.J."/>
            <person name="Chevrette M.G."/>
            <person name="De Carvalho L.P.S."/>
            <person name="Shen B."/>
        </authorList>
    </citation>
    <scope>NUCLEOTIDE SEQUENCE [LARGE SCALE GENOMIC DNA]</scope>
    <source>
        <strain evidence="4 5">NPDC003040</strain>
    </source>
</reference>
<dbReference type="InterPro" id="IPR004919">
    <property type="entry name" value="GmrSD_N"/>
</dbReference>
<dbReference type="Gene3D" id="3.30.950.30">
    <property type="entry name" value="Schlafen, AAA domain"/>
    <property type="match status" value="1"/>
</dbReference>
<sequence length="643" mass="72852">MAKPLPTKRALGKTPQAASSDCDLAQHPTQGAEPLDPQPGTSDGTTLAELSGNLIVRGETVQTLYSSYVGSGFVVNRRYQRKLVWSTTEKADFIDSLAKQFPVPLILTAERVIDSAPRLEIIDGLQRLNSIFAFIENEYSVAGKYFDLETLAETKFLRDQEILTQQQPILERRDCVRIANYVVPISTYRTPDDTVIEEVFRRINANGRYLSRQEIRQAGAISNFADLVREVSCFVRGDASVRTSVQLTKMPEISITDDLNGRGVYIETIFWIQHKILEKDQVRESRDEEIVADLLASMILDSMPRYASETLDQYYGLVDTKDRRSDRIEAALQREDPESVKLRFQYIHSEIEKILTVSGKNFVQLFFKKTRQRVPRYYSTLFLAMFELLISRNRQIDDYQKFAKALDGIGDRVMKITGGGGTWSAENKRDNVAAVAGVLEELTVPVTSGRDVLLEANESKVDRLLQAALAEHGLFELKQGLHRLDETANLDKERVDRVLETVSAIANDGPNAVGYLILGVADKKKDADRVQALYSTQPVNVRGFYITGVDHEFKYHGHDLDGYQIFLKEQFTNSDLDDELRSQVLRDLRPVRFHGHTVILATIKALNRPVAYKNKWFERQGPSTEEIATRDIGRLFARFPTLS</sequence>
<evidence type="ECO:0000313" key="5">
    <source>
        <dbReference type="Proteomes" id="UP001601948"/>
    </source>
</evidence>
<keyword evidence="5" id="KW-1185">Reference proteome</keyword>
<dbReference type="EMBL" id="JBIAPI010000001">
    <property type="protein sequence ID" value="MFF3222399.1"/>
    <property type="molecule type" value="Genomic_DNA"/>
</dbReference>
<evidence type="ECO:0000259" key="2">
    <source>
        <dbReference type="Pfam" id="PF03235"/>
    </source>
</evidence>
<evidence type="ECO:0000256" key="1">
    <source>
        <dbReference type="SAM" id="MobiDB-lite"/>
    </source>
</evidence>
<proteinExistence type="predicted"/>
<gene>
    <name evidence="4" type="ORF">ACFYV7_06350</name>
</gene>
<feature type="domain" description="GmrSD restriction endonucleases N-terminal" evidence="2">
    <location>
        <begin position="75"/>
        <end position="218"/>
    </location>
</feature>
<comment type="caution">
    <text evidence="4">The sequence shown here is derived from an EMBL/GenBank/DDBJ whole genome shotgun (WGS) entry which is preliminary data.</text>
</comment>
<dbReference type="Pfam" id="PF04326">
    <property type="entry name" value="SLFN_AlbA_2"/>
    <property type="match status" value="1"/>
</dbReference>
<dbReference type="InterPro" id="IPR007421">
    <property type="entry name" value="Schlafen_AlbA_2_dom"/>
</dbReference>
<evidence type="ECO:0000259" key="3">
    <source>
        <dbReference type="Pfam" id="PF04326"/>
    </source>
</evidence>
<feature type="domain" description="Schlafen AlbA-2" evidence="3">
    <location>
        <begin position="489"/>
        <end position="627"/>
    </location>
</feature>
<organism evidence="4 5">
    <name type="scientific">Nocardia suismassiliense</name>
    <dbReference type="NCBI Taxonomy" id="2077092"/>
    <lineage>
        <taxon>Bacteria</taxon>
        <taxon>Bacillati</taxon>
        <taxon>Actinomycetota</taxon>
        <taxon>Actinomycetes</taxon>
        <taxon>Mycobacteriales</taxon>
        <taxon>Nocardiaceae</taxon>
        <taxon>Nocardia</taxon>
    </lineage>
</organism>
<name>A0ABW6QMQ5_9NOCA</name>
<dbReference type="PANTHER" id="PTHR39639">
    <property type="entry name" value="CHROMOSOME 16, WHOLE GENOME SHOTGUN SEQUENCE"/>
    <property type="match status" value="1"/>
</dbReference>
<dbReference type="PANTHER" id="PTHR39639:SF1">
    <property type="entry name" value="DUF262 DOMAIN-CONTAINING PROTEIN"/>
    <property type="match status" value="1"/>
</dbReference>
<dbReference type="RefSeq" id="WP_387716065.1">
    <property type="nucleotide sequence ID" value="NZ_JBIAPI010000001.1"/>
</dbReference>
<evidence type="ECO:0000313" key="4">
    <source>
        <dbReference type="EMBL" id="MFF3222399.1"/>
    </source>
</evidence>
<dbReference type="InterPro" id="IPR038461">
    <property type="entry name" value="Schlafen_AlbA_2_dom_sf"/>
</dbReference>
<feature type="region of interest" description="Disordered" evidence="1">
    <location>
        <begin position="1"/>
        <end position="46"/>
    </location>
</feature>
<accession>A0ABW6QMQ5</accession>
<dbReference type="Pfam" id="PF03235">
    <property type="entry name" value="GmrSD_N"/>
    <property type="match status" value="1"/>
</dbReference>